<sequence>MLNGIMTPLGYWGTSIGWIVLLLLVFFLTRGLLTRTNGTNTILHYLNNVMTPATGRLVQAGNDFMRITAEHDAAYIAPGAVLIMSIAMFWPAIMCAAVQFIIYNHFLFISSGLSLDGKVPIPTHVYVMAGLTLIVGFMLMFTIGIHIVRYVTFALVGLMFLAIAFFLFTSTMTYLGRWGVYHHISHFNF</sequence>
<feature type="transmembrane region" description="Helical" evidence="1">
    <location>
        <begin position="150"/>
        <end position="168"/>
    </location>
</feature>
<feature type="transmembrane region" description="Helical" evidence="1">
    <location>
        <begin position="75"/>
        <end position="103"/>
    </location>
</feature>
<evidence type="ECO:0000313" key="2">
    <source>
        <dbReference type="EMBL" id="KXV02218.1"/>
    </source>
</evidence>
<dbReference type="Proteomes" id="UP000075573">
    <property type="component" value="Unassembled WGS sequence"/>
</dbReference>
<dbReference type="AlphaFoldDB" id="A0A149QY22"/>
<keyword evidence="1" id="KW-0812">Transmembrane</keyword>
<feature type="transmembrane region" description="Helical" evidence="1">
    <location>
        <begin position="123"/>
        <end position="143"/>
    </location>
</feature>
<organism evidence="2 3">
    <name type="scientific">Gluconobacter potus</name>
    <dbReference type="NCBI Taxonomy" id="2724927"/>
    <lineage>
        <taxon>Bacteria</taxon>
        <taxon>Pseudomonadati</taxon>
        <taxon>Pseudomonadota</taxon>
        <taxon>Alphaproteobacteria</taxon>
        <taxon>Acetobacterales</taxon>
        <taxon>Acetobacteraceae</taxon>
        <taxon>Gluconobacter</taxon>
    </lineage>
</organism>
<feature type="transmembrane region" description="Helical" evidence="1">
    <location>
        <begin position="12"/>
        <end position="33"/>
    </location>
</feature>
<proteinExistence type="predicted"/>
<dbReference type="EMBL" id="LHZB01000101">
    <property type="protein sequence ID" value="KXV02218.1"/>
    <property type="molecule type" value="Genomic_DNA"/>
</dbReference>
<dbReference type="PATRIC" id="fig|442.7.peg.3230"/>
<keyword evidence="1" id="KW-0472">Membrane</keyword>
<evidence type="ECO:0000313" key="3">
    <source>
        <dbReference type="Proteomes" id="UP000075573"/>
    </source>
</evidence>
<accession>A0A149QY22</accession>
<comment type="caution">
    <text evidence="2">The sequence shown here is derived from an EMBL/GenBank/DDBJ whole genome shotgun (WGS) entry which is preliminary data.</text>
</comment>
<gene>
    <name evidence="2" type="ORF">AD929_03715</name>
</gene>
<evidence type="ECO:0000256" key="1">
    <source>
        <dbReference type="SAM" id="Phobius"/>
    </source>
</evidence>
<protein>
    <submittedName>
        <fullName evidence="2">Uncharacterized protein</fullName>
    </submittedName>
</protein>
<keyword evidence="1" id="KW-1133">Transmembrane helix</keyword>
<reference evidence="2 3" key="1">
    <citation type="submission" date="2015-06" db="EMBL/GenBank/DDBJ databases">
        <title>Improved classification and identification of acetic acid bacteria using matrix-assisted laser desorption/ionization time-of-flight mass spectrometry; Gluconobacter nephelii and Gluconobacter uchimurae are later heterotypic synonyms of Gluconobacter japonicus and Gluconobacter oxydans, respectively.</title>
        <authorList>
            <person name="Li L."/>
            <person name="Cleenwerck I."/>
            <person name="De Vuyst L."/>
            <person name="Vandamme P."/>
        </authorList>
    </citation>
    <scope>NUCLEOTIDE SEQUENCE [LARGE SCALE GENOMIC DNA]</scope>
    <source>
        <strain evidence="2 3">LMG 1764</strain>
    </source>
</reference>
<name>A0A149QY22_9PROT</name>